<feature type="signal peptide" evidence="13">
    <location>
        <begin position="1"/>
        <end position="22"/>
    </location>
</feature>
<evidence type="ECO:0000256" key="2">
    <source>
        <dbReference type="ARBA" id="ARBA00022448"/>
    </source>
</evidence>
<reference evidence="16 17" key="1">
    <citation type="submission" date="2020-07" db="EMBL/GenBank/DDBJ databases">
        <authorList>
            <person name="Sun Q."/>
        </authorList>
    </citation>
    <scope>NUCLEOTIDE SEQUENCE [LARGE SCALE GENOMIC DNA]</scope>
    <source>
        <strain evidence="16 17">CGMCC 1.13654</strain>
    </source>
</reference>
<dbReference type="PANTHER" id="PTHR32552">
    <property type="entry name" value="FERRICHROME IRON RECEPTOR-RELATED"/>
    <property type="match status" value="1"/>
</dbReference>
<proteinExistence type="inferred from homology"/>
<dbReference type="GO" id="GO:0006826">
    <property type="term" value="P:iron ion transport"/>
    <property type="evidence" value="ECO:0007669"/>
    <property type="project" value="UniProtKB-KW"/>
</dbReference>
<keyword evidence="9 11" id="KW-0472">Membrane</keyword>
<dbReference type="InterPro" id="IPR039426">
    <property type="entry name" value="TonB-dep_rcpt-like"/>
</dbReference>
<keyword evidence="5 11" id="KW-0812">Transmembrane</keyword>
<keyword evidence="10 11" id="KW-0998">Cell outer membrane</keyword>
<dbReference type="Pfam" id="PF07715">
    <property type="entry name" value="Plug"/>
    <property type="match status" value="1"/>
</dbReference>
<comment type="caution">
    <text evidence="16">The sequence shown here is derived from an EMBL/GenBank/DDBJ whole genome shotgun (WGS) entry which is preliminary data.</text>
</comment>
<evidence type="ECO:0000259" key="15">
    <source>
        <dbReference type="Pfam" id="PF07715"/>
    </source>
</evidence>
<dbReference type="GO" id="GO:0009279">
    <property type="term" value="C:cell outer membrane"/>
    <property type="evidence" value="ECO:0007669"/>
    <property type="project" value="UniProtKB-SubCell"/>
</dbReference>
<accession>A0A838L6G8</accession>
<dbReference type="AlphaFoldDB" id="A0A838L6G8"/>
<feature type="domain" description="TonB-dependent receptor-like beta-barrel" evidence="14">
    <location>
        <begin position="259"/>
        <end position="699"/>
    </location>
</feature>
<feature type="domain" description="TonB-dependent receptor plug" evidence="15">
    <location>
        <begin position="59"/>
        <end position="165"/>
    </location>
</feature>
<dbReference type="InterPro" id="IPR012910">
    <property type="entry name" value="Plug_dom"/>
</dbReference>
<organism evidence="16 17">
    <name type="scientific">Sphingomonas chungangi</name>
    <dbReference type="NCBI Taxonomy" id="2683589"/>
    <lineage>
        <taxon>Bacteria</taxon>
        <taxon>Pseudomonadati</taxon>
        <taxon>Pseudomonadota</taxon>
        <taxon>Alphaproteobacteria</taxon>
        <taxon>Sphingomonadales</taxon>
        <taxon>Sphingomonadaceae</taxon>
        <taxon>Sphingomonas</taxon>
    </lineage>
</organism>
<evidence type="ECO:0000259" key="14">
    <source>
        <dbReference type="Pfam" id="PF00593"/>
    </source>
</evidence>
<evidence type="ECO:0000256" key="5">
    <source>
        <dbReference type="ARBA" id="ARBA00022692"/>
    </source>
</evidence>
<dbReference type="Pfam" id="PF00593">
    <property type="entry name" value="TonB_dep_Rec_b-barrel"/>
    <property type="match status" value="1"/>
</dbReference>
<keyword evidence="8 12" id="KW-0798">TonB box</keyword>
<dbReference type="Proteomes" id="UP000570166">
    <property type="component" value="Unassembled WGS sequence"/>
</dbReference>
<dbReference type="PANTHER" id="PTHR32552:SF81">
    <property type="entry name" value="TONB-DEPENDENT OUTER MEMBRANE RECEPTOR"/>
    <property type="match status" value="1"/>
</dbReference>
<feature type="chain" id="PRO_5032458225" evidence="13">
    <location>
        <begin position="23"/>
        <end position="724"/>
    </location>
</feature>
<protein>
    <submittedName>
        <fullName evidence="16">TonB-dependent receptor</fullName>
    </submittedName>
</protein>
<keyword evidence="16" id="KW-0675">Receptor</keyword>
<dbReference type="PROSITE" id="PS52016">
    <property type="entry name" value="TONB_DEPENDENT_REC_3"/>
    <property type="match status" value="1"/>
</dbReference>
<dbReference type="RefSeq" id="WP_160366278.1">
    <property type="nucleotide sequence ID" value="NZ_JACEIB010000005.1"/>
</dbReference>
<keyword evidence="7" id="KW-0406">Ion transport</keyword>
<evidence type="ECO:0000256" key="9">
    <source>
        <dbReference type="ARBA" id="ARBA00023136"/>
    </source>
</evidence>
<dbReference type="InterPro" id="IPR036942">
    <property type="entry name" value="Beta-barrel_TonB_sf"/>
</dbReference>
<evidence type="ECO:0000256" key="8">
    <source>
        <dbReference type="ARBA" id="ARBA00023077"/>
    </source>
</evidence>
<keyword evidence="13" id="KW-0732">Signal</keyword>
<evidence type="ECO:0000313" key="16">
    <source>
        <dbReference type="EMBL" id="MBA2934059.1"/>
    </source>
</evidence>
<sequence>MVRALGLSASILALGAAGSAFAQDNAPATAAQPVAASNSTAAMPTADIVVTAERRTTSLQRTPVAAAVLTGADLTARGVNSLDQLQFAVPSTTVQNFGQGNSFNIRGIGKSESNSATGVGVITYRDGVATFPGYFQTEPYYDIASVEVLRGPQGTFAGQNATGGAVFITEVNPDLSKVGGYIQGQYGNYNDARIQGAINVPLSDTLAVRFATNDERRDSFYHFTGPTNKDAGDLRAYSGRISLLWQPTSNFRVLLKGDYNNLNFHGYPADPVLSTNNRFDLTANSPQGAKDESGRIVLNAAYTTDGGVVLRSISGYQRGTTAFRADTDGTDRAPNTFFDKVDERIFTQEVNIVSPNSGPFTWVLGGYYQNDKLTFPPGQFSTGSPPGVFDLTLQGVNPKTTAAAFGQVTYKLADGLELQAGARYSRSTSSQDGFYTIPEFGLVIPLHDKTRDKKVTGKIALNWTANAHNFFYAFVATGHKASGLNTVNLSGVPPLPFAPENVTDFEAGWKSTLLGGHLKTQLGGYYNRYKGFQVTIGDPRAPTVASIQNVSRPTIIWGLEASGQAVFGALSLNFGLSYSHSSLGHFFAADPRFAQVSSCDSQSGPVSASCIDLTGNDQTYAPKITANLGVQYVIPLGDAMTLTPRVDYSHISRTWATLFENSALGDHLSARNIVNAQLTLAKGPWELTGYTTNLNNLSYTTAINAGLRYAGLPRQYGLRVTRNF</sequence>
<dbReference type="SUPFAM" id="SSF56935">
    <property type="entry name" value="Porins"/>
    <property type="match status" value="1"/>
</dbReference>
<evidence type="ECO:0000256" key="3">
    <source>
        <dbReference type="ARBA" id="ARBA00022452"/>
    </source>
</evidence>
<evidence type="ECO:0000313" key="17">
    <source>
        <dbReference type="Proteomes" id="UP000570166"/>
    </source>
</evidence>
<comment type="similarity">
    <text evidence="11 12">Belongs to the TonB-dependent receptor family.</text>
</comment>
<evidence type="ECO:0000256" key="1">
    <source>
        <dbReference type="ARBA" id="ARBA00004571"/>
    </source>
</evidence>
<evidence type="ECO:0000256" key="6">
    <source>
        <dbReference type="ARBA" id="ARBA00023004"/>
    </source>
</evidence>
<evidence type="ECO:0000256" key="7">
    <source>
        <dbReference type="ARBA" id="ARBA00023065"/>
    </source>
</evidence>
<keyword evidence="17" id="KW-1185">Reference proteome</keyword>
<name>A0A838L6G8_9SPHN</name>
<keyword evidence="2 11" id="KW-0813">Transport</keyword>
<evidence type="ECO:0000256" key="12">
    <source>
        <dbReference type="RuleBase" id="RU003357"/>
    </source>
</evidence>
<dbReference type="EMBL" id="JACEIB010000005">
    <property type="protein sequence ID" value="MBA2934059.1"/>
    <property type="molecule type" value="Genomic_DNA"/>
</dbReference>
<dbReference type="Gene3D" id="2.40.170.20">
    <property type="entry name" value="TonB-dependent receptor, beta-barrel domain"/>
    <property type="match status" value="1"/>
</dbReference>
<comment type="subcellular location">
    <subcellularLocation>
        <location evidence="1 11">Cell outer membrane</location>
        <topology evidence="1 11">Multi-pass membrane protein</topology>
    </subcellularLocation>
</comment>
<evidence type="ECO:0000256" key="11">
    <source>
        <dbReference type="PROSITE-ProRule" id="PRU01360"/>
    </source>
</evidence>
<keyword evidence="3 11" id="KW-1134">Transmembrane beta strand</keyword>
<evidence type="ECO:0000256" key="13">
    <source>
        <dbReference type="SAM" id="SignalP"/>
    </source>
</evidence>
<keyword evidence="4" id="KW-0410">Iron transport</keyword>
<evidence type="ECO:0000256" key="10">
    <source>
        <dbReference type="ARBA" id="ARBA00023237"/>
    </source>
</evidence>
<keyword evidence="6" id="KW-0408">Iron</keyword>
<evidence type="ECO:0000256" key="4">
    <source>
        <dbReference type="ARBA" id="ARBA00022496"/>
    </source>
</evidence>
<gene>
    <name evidence="16" type="ORF">HZF05_08095</name>
</gene>
<dbReference type="InterPro" id="IPR000531">
    <property type="entry name" value="Beta-barrel_TonB"/>
</dbReference>